<gene>
    <name evidence="2" type="ORF">EH55_05985</name>
</gene>
<dbReference type="EMBL" id="JMKI01000036">
    <property type="protein sequence ID" value="KEJ91932.1"/>
    <property type="molecule type" value="Genomic_DNA"/>
</dbReference>
<feature type="region of interest" description="Disordered" evidence="1">
    <location>
        <begin position="1"/>
        <end position="38"/>
    </location>
</feature>
<evidence type="ECO:0000256" key="1">
    <source>
        <dbReference type="SAM" id="MobiDB-lite"/>
    </source>
</evidence>
<reference evidence="2 3" key="1">
    <citation type="submission" date="2014-04" db="EMBL/GenBank/DDBJ databases">
        <title>Draft Genome Sequence of Synergistes jonesii.</title>
        <authorList>
            <person name="Coil D.A."/>
            <person name="Eisen J.A."/>
            <person name="Holland-Moritz H.E."/>
        </authorList>
    </citation>
    <scope>NUCLEOTIDE SEQUENCE [LARGE SCALE GENOMIC DNA]</scope>
    <source>
        <strain evidence="2 3">78-1</strain>
    </source>
</reference>
<keyword evidence="3" id="KW-1185">Reference proteome</keyword>
<sequence>MPQQGEGEREDQGPRQGAELARGKKIHHGKAVGEGRRAGVLKISRRAGAEESKGRPHGLPFFVNSAYVYRLRRIIRPFPPRRYRSTSKRLSCRLRPL</sequence>
<proteinExistence type="predicted"/>
<organism evidence="2 3">
    <name type="scientific">Synergistes jonesii</name>
    <dbReference type="NCBI Taxonomy" id="2754"/>
    <lineage>
        <taxon>Bacteria</taxon>
        <taxon>Thermotogati</taxon>
        <taxon>Synergistota</taxon>
        <taxon>Synergistia</taxon>
        <taxon>Synergistales</taxon>
        <taxon>Synergistaceae</taxon>
        <taxon>Synergistes</taxon>
    </lineage>
</organism>
<comment type="caution">
    <text evidence="2">The sequence shown here is derived from an EMBL/GenBank/DDBJ whole genome shotgun (WGS) entry which is preliminary data.</text>
</comment>
<feature type="compositionally biased region" description="Basic and acidic residues" evidence="1">
    <location>
        <begin position="1"/>
        <end position="13"/>
    </location>
</feature>
<protein>
    <submittedName>
        <fullName evidence="2">Uncharacterized protein</fullName>
    </submittedName>
</protein>
<accession>A0A073J2K3</accession>
<evidence type="ECO:0000313" key="2">
    <source>
        <dbReference type="EMBL" id="KEJ91932.1"/>
    </source>
</evidence>
<evidence type="ECO:0000313" key="3">
    <source>
        <dbReference type="Proteomes" id="UP000027665"/>
    </source>
</evidence>
<name>A0A073J2K3_9BACT</name>
<dbReference type="Proteomes" id="UP000027665">
    <property type="component" value="Unassembled WGS sequence"/>
</dbReference>
<dbReference type="AlphaFoldDB" id="A0A073J2K3"/>